<keyword evidence="1" id="KW-0812">Transmembrane</keyword>
<dbReference type="Proteomes" id="UP001058974">
    <property type="component" value="Chromosome 2"/>
</dbReference>
<organism evidence="3 4">
    <name type="scientific">Pisum sativum</name>
    <name type="common">Garden pea</name>
    <name type="synonym">Lathyrus oleraceus</name>
    <dbReference type="NCBI Taxonomy" id="3888"/>
    <lineage>
        <taxon>Eukaryota</taxon>
        <taxon>Viridiplantae</taxon>
        <taxon>Streptophyta</taxon>
        <taxon>Embryophyta</taxon>
        <taxon>Tracheophyta</taxon>
        <taxon>Spermatophyta</taxon>
        <taxon>Magnoliopsida</taxon>
        <taxon>eudicotyledons</taxon>
        <taxon>Gunneridae</taxon>
        <taxon>Pentapetalae</taxon>
        <taxon>rosids</taxon>
        <taxon>fabids</taxon>
        <taxon>Fabales</taxon>
        <taxon>Fabaceae</taxon>
        <taxon>Papilionoideae</taxon>
        <taxon>50 kb inversion clade</taxon>
        <taxon>NPAAA clade</taxon>
        <taxon>Hologalegina</taxon>
        <taxon>IRL clade</taxon>
        <taxon>Fabeae</taxon>
        <taxon>Lathyrus</taxon>
    </lineage>
</organism>
<dbReference type="AlphaFoldDB" id="A0A9D4YEP6"/>
<feature type="transmembrane region" description="Helical" evidence="1">
    <location>
        <begin position="12"/>
        <end position="38"/>
    </location>
</feature>
<evidence type="ECO:0000259" key="2">
    <source>
        <dbReference type="Pfam" id="PF10536"/>
    </source>
</evidence>
<dbReference type="InterPro" id="IPR019557">
    <property type="entry name" value="AminoTfrase-like_pln_mobile"/>
</dbReference>
<evidence type="ECO:0000313" key="4">
    <source>
        <dbReference type="Proteomes" id="UP001058974"/>
    </source>
</evidence>
<reference evidence="3 4" key="1">
    <citation type="journal article" date="2022" name="Nat. Genet.">
        <title>Improved pea reference genome and pan-genome highlight genomic features and evolutionary characteristics.</title>
        <authorList>
            <person name="Yang T."/>
            <person name="Liu R."/>
            <person name="Luo Y."/>
            <person name="Hu S."/>
            <person name="Wang D."/>
            <person name="Wang C."/>
            <person name="Pandey M.K."/>
            <person name="Ge S."/>
            <person name="Xu Q."/>
            <person name="Li N."/>
            <person name="Li G."/>
            <person name="Huang Y."/>
            <person name="Saxena R.K."/>
            <person name="Ji Y."/>
            <person name="Li M."/>
            <person name="Yan X."/>
            <person name="He Y."/>
            <person name="Liu Y."/>
            <person name="Wang X."/>
            <person name="Xiang C."/>
            <person name="Varshney R.K."/>
            <person name="Ding H."/>
            <person name="Gao S."/>
            <person name="Zong X."/>
        </authorList>
    </citation>
    <scope>NUCLEOTIDE SEQUENCE [LARGE SCALE GENOMIC DNA]</scope>
    <source>
        <strain evidence="3 4">cv. Zhongwan 6</strain>
    </source>
</reference>
<dbReference type="InterPro" id="IPR044824">
    <property type="entry name" value="MAIN-like"/>
</dbReference>
<dbReference type="PANTHER" id="PTHR46033">
    <property type="entry name" value="PROTEIN MAIN-LIKE 2"/>
    <property type="match status" value="1"/>
</dbReference>
<dbReference type="PANTHER" id="PTHR46033:SF8">
    <property type="entry name" value="PROTEIN MAINTENANCE OF MERISTEMS-LIKE"/>
    <property type="match status" value="1"/>
</dbReference>
<keyword evidence="1" id="KW-0472">Membrane</keyword>
<dbReference type="Gramene" id="Psat02G0309000-T1">
    <property type="protein sequence ID" value="KAI5436833.1"/>
    <property type="gene ID" value="KIW84_023090"/>
</dbReference>
<dbReference type="GO" id="GO:0010073">
    <property type="term" value="P:meristem maintenance"/>
    <property type="evidence" value="ECO:0007669"/>
    <property type="project" value="InterPro"/>
</dbReference>
<sequence length="142" mass="16231">MHAVLCSINNLLLFACTINELLIINIFSSNIYIAEYFLQIHIYKMYLLWMGESHRGTTTNIAEYEGTRFQVHSHTHIQPSVVIVPYLEQVGFAKVAKIASLKIDSKLVVALLERRRPKTHTFHLPTGEYTITLEDVSMLLGL</sequence>
<evidence type="ECO:0000256" key="1">
    <source>
        <dbReference type="SAM" id="Phobius"/>
    </source>
</evidence>
<proteinExistence type="predicted"/>
<dbReference type="EMBL" id="JAMSHJ010000002">
    <property type="protein sequence ID" value="KAI5436833.1"/>
    <property type="molecule type" value="Genomic_DNA"/>
</dbReference>
<keyword evidence="4" id="KW-1185">Reference proteome</keyword>
<feature type="domain" description="Aminotransferase-like plant mobile" evidence="2">
    <location>
        <begin position="91"/>
        <end position="142"/>
    </location>
</feature>
<comment type="caution">
    <text evidence="3">The sequence shown here is derived from an EMBL/GenBank/DDBJ whole genome shotgun (WGS) entry which is preliminary data.</text>
</comment>
<dbReference type="Pfam" id="PF10536">
    <property type="entry name" value="PMD"/>
    <property type="match status" value="1"/>
</dbReference>
<evidence type="ECO:0000313" key="3">
    <source>
        <dbReference type="EMBL" id="KAI5436833.1"/>
    </source>
</evidence>
<protein>
    <recommendedName>
        <fullName evidence="2">Aminotransferase-like plant mobile domain-containing protein</fullName>
    </recommendedName>
</protein>
<gene>
    <name evidence="3" type="ORF">KIW84_023090</name>
</gene>
<name>A0A9D4YEP6_PEA</name>
<accession>A0A9D4YEP6</accession>
<keyword evidence="1" id="KW-1133">Transmembrane helix</keyword>